<dbReference type="EC" id="2.3.2.30" evidence="7"/>
<dbReference type="AlphaFoldDB" id="A0A7X1KNF4"/>
<gene>
    <name evidence="11" type="ORF">H7F51_17440</name>
</gene>
<keyword evidence="3 11" id="KW-0808">Transferase</keyword>
<evidence type="ECO:0000256" key="10">
    <source>
        <dbReference type="ARBA" id="ARBA00047785"/>
    </source>
</evidence>
<sequence>MSQNASETHRLSVRLARNAGDLAAVQHLRWQVFVEEMGAEGREPGLRLERDPFDAFCDHLLVTCEDCGSGAAQVVGTYRLLRESVARRHGGFYSSTEFDLRPLLRRTRRTGDLLELGRSCVLPDHRNSHTISLLWRGISSYVAQHNIAALFGCASFPGTDPEVHAAGLSYLAHHHLAPDETRPLVRGRVGIPLERLARGSYDERGALMSLPPLIKGYLRTGAQFGEGAFVDHAFRTIDVCVILPVDRVSQRYANRFNVAA</sequence>
<dbReference type="RefSeq" id="WP_185665601.1">
    <property type="nucleotide sequence ID" value="NZ_JACLAW010000017.1"/>
</dbReference>
<dbReference type="Proteomes" id="UP000566813">
    <property type="component" value="Unassembled WGS sequence"/>
</dbReference>
<keyword evidence="4" id="KW-0443">Lipid metabolism</keyword>
<dbReference type="PANTHER" id="PTHR37323:SF1">
    <property type="entry name" value="L-ORNITHINE N(ALPHA)-ACYLTRANSFERASE"/>
    <property type="match status" value="1"/>
</dbReference>
<evidence type="ECO:0000256" key="4">
    <source>
        <dbReference type="ARBA" id="ARBA00023098"/>
    </source>
</evidence>
<reference evidence="11 12" key="1">
    <citation type="submission" date="2020-08" db="EMBL/GenBank/DDBJ databases">
        <title>The genome sequence of type strain Novosphingobium flavum NBRC 111647.</title>
        <authorList>
            <person name="Liu Y."/>
        </authorList>
    </citation>
    <scope>NUCLEOTIDE SEQUENCE [LARGE SCALE GENOMIC DNA]</scope>
    <source>
        <strain evidence="11 12">NBRC 111647</strain>
    </source>
</reference>
<dbReference type="Pfam" id="PF13444">
    <property type="entry name" value="Acetyltransf_5"/>
    <property type="match status" value="1"/>
</dbReference>
<dbReference type="GO" id="GO:0006629">
    <property type="term" value="P:lipid metabolic process"/>
    <property type="evidence" value="ECO:0007669"/>
    <property type="project" value="UniProtKB-KW"/>
</dbReference>
<dbReference type="GO" id="GO:0043810">
    <property type="term" value="F:ornithine-acyl [acyl carrier protein] N-acyltransferase activity"/>
    <property type="evidence" value="ECO:0007669"/>
    <property type="project" value="UniProtKB-EC"/>
</dbReference>
<dbReference type="SUPFAM" id="SSF55729">
    <property type="entry name" value="Acyl-CoA N-acyltransferases (Nat)"/>
    <property type="match status" value="1"/>
</dbReference>
<comment type="similarity">
    <text evidence="6">Belongs to the acetyltransferase family. OlsB subfamily.</text>
</comment>
<comment type="catalytic activity">
    <reaction evidence="10">
        <text>a (3R)-hydroxyacyl-[ACP] + L-ornithine = a lyso-ornithine lipid + holo-[ACP] + H(+)</text>
        <dbReference type="Rhea" id="RHEA:20633"/>
        <dbReference type="Rhea" id="RHEA-COMP:9685"/>
        <dbReference type="Rhea" id="RHEA-COMP:9945"/>
        <dbReference type="ChEBI" id="CHEBI:15378"/>
        <dbReference type="ChEBI" id="CHEBI:46911"/>
        <dbReference type="ChEBI" id="CHEBI:64479"/>
        <dbReference type="ChEBI" id="CHEBI:78827"/>
        <dbReference type="ChEBI" id="CHEBI:138482"/>
        <dbReference type="EC" id="2.3.2.30"/>
    </reaction>
    <physiologicalReaction direction="left-to-right" evidence="10">
        <dbReference type="Rhea" id="RHEA:20634"/>
    </physiologicalReaction>
</comment>
<comment type="pathway">
    <text evidence="1">Lipid metabolism.</text>
</comment>
<evidence type="ECO:0000256" key="2">
    <source>
        <dbReference type="ARBA" id="ARBA00022516"/>
    </source>
</evidence>
<name>A0A7X1KNF4_9SPHN</name>
<evidence type="ECO:0000256" key="8">
    <source>
        <dbReference type="ARBA" id="ARBA00039866"/>
    </source>
</evidence>
<dbReference type="InterPro" id="IPR052351">
    <property type="entry name" value="Ornithine_N-alpha-AT"/>
</dbReference>
<evidence type="ECO:0000256" key="5">
    <source>
        <dbReference type="ARBA" id="ARBA00023315"/>
    </source>
</evidence>
<proteinExistence type="inferred from homology"/>
<dbReference type="PANTHER" id="PTHR37323">
    <property type="entry name" value="GCN5-RELATED N-ACETYLTRANSFERASE"/>
    <property type="match status" value="1"/>
</dbReference>
<dbReference type="InterPro" id="IPR016181">
    <property type="entry name" value="Acyl_CoA_acyltransferase"/>
</dbReference>
<protein>
    <recommendedName>
        <fullName evidence="8">L-ornithine N(alpha)-acyltransferase</fullName>
        <ecNumber evidence="7">2.3.2.30</ecNumber>
    </recommendedName>
</protein>
<evidence type="ECO:0000256" key="9">
    <source>
        <dbReference type="ARBA" id="ARBA00045724"/>
    </source>
</evidence>
<evidence type="ECO:0000256" key="3">
    <source>
        <dbReference type="ARBA" id="ARBA00022679"/>
    </source>
</evidence>
<evidence type="ECO:0000256" key="7">
    <source>
        <dbReference type="ARBA" id="ARBA00039058"/>
    </source>
</evidence>
<accession>A0A7X1KNF4</accession>
<comment type="caution">
    <text evidence="11">The sequence shown here is derived from an EMBL/GenBank/DDBJ whole genome shotgun (WGS) entry which is preliminary data.</text>
</comment>
<keyword evidence="12" id="KW-1185">Reference proteome</keyword>
<evidence type="ECO:0000256" key="6">
    <source>
        <dbReference type="ARBA" id="ARBA00038095"/>
    </source>
</evidence>
<comment type="function">
    <text evidence="9">Catalyzes the first step in the biosynthesis of ornithine lipids, which are phosphorus-free membrane lipids. Catalyzes the 3-hydroxyacyl-acyl carrier protein-dependent acylation of ornithine to form lyso-ornithine lipid (LOL).</text>
</comment>
<keyword evidence="2" id="KW-0444">Lipid biosynthesis</keyword>
<keyword evidence="5" id="KW-0012">Acyltransferase</keyword>
<organism evidence="11 12">
    <name type="scientific">Novosphingobium flavum</name>
    <dbReference type="NCBI Taxonomy" id="1778672"/>
    <lineage>
        <taxon>Bacteria</taxon>
        <taxon>Pseudomonadati</taxon>
        <taxon>Pseudomonadota</taxon>
        <taxon>Alphaproteobacteria</taxon>
        <taxon>Sphingomonadales</taxon>
        <taxon>Sphingomonadaceae</taxon>
        <taxon>Novosphingobium</taxon>
    </lineage>
</organism>
<dbReference type="Gene3D" id="3.40.630.30">
    <property type="match status" value="1"/>
</dbReference>
<evidence type="ECO:0000313" key="12">
    <source>
        <dbReference type="Proteomes" id="UP000566813"/>
    </source>
</evidence>
<evidence type="ECO:0000256" key="1">
    <source>
        <dbReference type="ARBA" id="ARBA00005189"/>
    </source>
</evidence>
<evidence type="ECO:0000313" key="11">
    <source>
        <dbReference type="EMBL" id="MBC2667305.1"/>
    </source>
</evidence>
<dbReference type="EMBL" id="JACLAW010000017">
    <property type="protein sequence ID" value="MBC2667305.1"/>
    <property type="molecule type" value="Genomic_DNA"/>
</dbReference>